<proteinExistence type="evidence at transcript level"/>
<dbReference type="RefSeq" id="NP_001307568.1">
    <property type="nucleotide sequence ID" value="NM_001320639.1"/>
</dbReference>
<dbReference type="AlphaFoldDB" id="B6U704"/>
<protein>
    <submittedName>
        <fullName evidence="2">Uncharacterized protein</fullName>
    </submittedName>
</protein>
<dbReference type="EMBL" id="EU973019">
    <property type="protein sequence ID" value="ACG45137.1"/>
    <property type="molecule type" value="mRNA"/>
</dbReference>
<sequence length="134" mass="14104">MSSGLDMSLDDLIKQSKSRPKANPASSSGPARRAHPARAAPYPPVAPKARATADSPYGVYSEQIAAIAAAAPLPAKARSLETGMKLHISNLDSGVTVEDVQVLPMLLFLGNPLSNLSISSILLCYLKDICCLFL</sequence>
<dbReference type="ExpressionAtlas" id="B6U704">
    <property type="expression patterns" value="baseline and differential"/>
</dbReference>
<evidence type="ECO:0000256" key="1">
    <source>
        <dbReference type="SAM" id="MobiDB-lite"/>
    </source>
</evidence>
<accession>B6U704</accession>
<feature type="region of interest" description="Disordered" evidence="1">
    <location>
        <begin position="1"/>
        <end position="52"/>
    </location>
</feature>
<reference evidence="2" key="1">
    <citation type="journal article" date="2009" name="Plant Mol. Biol.">
        <title>Insights into corn genes derived from large-scale cDNA sequencing.</title>
        <authorList>
            <person name="Alexandrov N.N."/>
            <person name="Brover V.V."/>
            <person name="Freidin S."/>
            <person name="Troukhan M.E."/>
            <person name="Tatarinova T.V."/>
            <person name="Zhang H."/>
            <person name="Swaller T.J."/>
            <person name="Lu Y.P."/>
            <person name="Bouck J."/>
            <person name="Flavell R.B."/>
            <person name="Feldmann K.A."/>
        </authorList>
    </citation>
    <scope>NUCLEOTIDE SEQUENCE</scope>
</reference>
<feature type="compositionally biased region" description="Low complexity" evidence="1">
    <location>
        <begin position="22"/>
        <end position="31"/>
    </location>
</feature>
<dbReference type="GeneID" id="100278324"/>
<evidence type="ECO:0000313" key="2">
    <source>
        <dbReference type="EMBL" id="ACG45137.1"/>
    </source>
</evidence>
<dbReference type="OrthoDB" id="1049195at2759"/>
<dbReference type="KEGG" id="zma:100278324"/>
<organism evidence="2">
    <name type="scientific">Zea mays</name>
    <name type="common">Maize</name>
    <dbReference type="NCBI Taxonomy" id="4577"/>
    <lineage>
        <taxon>Eukaryota</taxon>
        <taxon>Viridiplantae</taxon>
        <taxon>Streptophyta</taxon>
        <taxon>Embryophyta</taxon>
        <taxon>Tracheophyta</taxon>
        <taxon>Spermatophyta</taxon>
        <taxon>Magnoliopsida</taxon>
        <taxon>Liliopsida</taxon>
        <taxon>Poales</taxon>
        <taxon>Poaceae</taxon>
        <taxon>PACMAD clade</taxon>
        <taxon>Panicoideae</taxon>
        <taxon>Andropogonodae</taxon>
        <taxon>Andropogoneae</taxon>
        <taxon>Tripsacinae</taxon>
        <taxon>Zea</taxon>
    </lineage>
</organism>
<name>B6U704_MAIZE</name>